<dbReference type="Pfam" id="PF13637">
    <property type="entry name" value="Ank_4"/>
    <property type="match status" value="1"/>
</dbReference>
<feature type="domain" description="Arf-GAP" evidence="10">
    <location>
        <begin position="365"/>
        <end position="488"/>
    </location>
</feature>
<feature type="compositionally biased region" description="Pro residues" evidence="8">
    <location>
        <begin position="347"/>
        <end position="366"/>
    </location>
</feature>
<dbReference type="FunFam" id="1.10.220.150:FF:000007">
    <property type="entry name" value="Arf-GAP with coiled-coil, ANK repeat and PH domain-containing protein 2"/>
    <property type="match status" value="1"/>
</dbReference>
<dbReference type="Gene3D" id="1.25.40.20">
    <property type="entry name" value="Ankyrin repeat-containing domain"/>
    <property type="match status" value="1"/>
</dbReference>
<dbReference type="CDD" id="cd07603">
    <property type="entry name" value="BAR_ACAPs"/>
    <property type="match status" value="1"/>
</dbReference>
<dbReference type="InterPro" id="IPR027267">
    <property type="entry name" value="AH/BAR_dom_sf"/>
</dbReference>
<reference evidence="11" key="2">
    <citation type="submission" date="2025-08" db="UniProtKB">
        <authorList>
            <consortium name="Ensembl"/>
        </authorList>
    </citation>
    <scope>IDENTIFICATION</scope>
</reference>
<dbReference type="CDD" id="cd08835">
    <property type="entry name" value="ArfGap_ACAP"/>
    <property type="match status" value="1"/>
</dbReference>
<feature type="repeat" description="ANK" evidence="5">
    <location>
        <begin position="561"/>
        <end position="593"/>
    </location>
</feature>
<dbReference type="GeneTree" id="ENSGT00940000156389"/>
<dbReference type="GO" id="GO:0010008">
    <property type="term" value="C:endosome membrane"/>
    <property type="evidence" value="ECO:0007669"/>
    <property type="project" value="UniProtKB-SubCell"/>
</dbReference>
<keyword evidence="12" id="KW-1185">Reference proteome</keyword>
<dbReference type="Proteomes" id="UP000472263">
    <property type="component" value="Chromosome 13"/>
</dbReference>
<dbReference type="InterPro" id="IPR036770">
    <property type="entry name" value="Ankyrin_rpt-contain_sf"/>
</dbReference>
<dbReference type="InParanoid" id="A0A668A4V6"/>
<keyword evidence="1 7" id="KW-0479">Metal-binding</keyword>
<organism evidence="11 12">
    <name type="scientific">Myripristis murdjan</name>
    <name type="common">pinecone soldierfish</name>
    <dbReference type="NCBI Taxonomy" id="586833"/>
    <lineage>
        <taxon>Eukaryota</taxon>
        <taxon>Metazoa</taxon>
        <taxon>Chordata</taxon>
        <taxon>Craniata</taxon>
        <taxon>Vertebrata</taxon>
        <taxon>Euteleostomi</taxon>
        <taxon>Actinopterygii</taxon>
        <taxon>Neopterygii</taxon>
        <taxon>Teleostei</taxon>
        <taxon>Neoteleostei</taxon>
        <taxon>Acanthomorphata</taxon>
        <taxon>Holocentriformes</taxon>
        <taxon>Holocentridae</taxon>
        <taxon>Myripristis</taxon>
    </lineage>
</organism>
<feature type="repeat" description="ANK" evidence="5">
    <location>
        <begin position="528"/>
        <end position="560"/>
    </location>
</feature>
<evidence type="ECO:0000256" key="1">
    <source>
        <dbReference type="ARBA" id="ARBA00022723"/>
    </source>
</evidence>
<dbReference type="InterPro" id="IPR011993">
    <property type="entry name" value="PH-like_dom_sf"/>
</dbReference>
<dbReference type="SMART" id="SM00248">
    <property type="entry name" value="ANK"/>
    <property type="match status" value="3"/>
</dbReference>
<dbReference type="SUPFAM" id="SSF48403">
    <property type="entry name" value="Ankyrin repeat"/>
    <property type="match status" value="1"/>
</dbReference>
<dbReference type="InterPro" id="IPR045258">
    <property type="entry name" value="ACAP1/2/3-like"/>
</dbReference>
<dbReference type="GO" id="GO:0005096">
    <property type="term" value="F:GTPase activator activity"/>
    <property type="evidence" value="ECO:0007669"/>
    <property type="project" value="UniProtKB-KW"/>
</dbReference>
<comment type="activity regulation">
    <text evidence="7">GAP activity stimulated by phosphatidylinositol 4,5-bisphosphate (PIP2) and phosphatidic acid.</text>
</comment>
<evidence type="ECO:0000256" key="7">
    <source>
        <dbReference type="RuleBase" id="RU369028"/>
    </source>
</evidence>
<dbReference type="PRINTS" id="PR00405">
    <property type="entry name" value="REVINTRACTNG"/>
</dbReference>
<dbReference type="Gene3D" id="1.20.1270.60">
    <property type="entry name" value="Arfaptin homology (AH) domain/BAR domain"/>
    <property type="match status" value="1"/>
</dbReference>
<dbReference type="SUPFAM" id="SSF103657">
    <property type="entry name" value="BAR/IMD domain-like"/>
    <property type="match status" value="1"/>
</dbReference>
<keyword evidence="4 5" id="KW-0040">ANK repeat</keyword>
<evidence type="ECO:0000259" key="10">
    <source>
        <dbReference type="PROSITE" id="PS50115"/>
    </source>
</evidence>
<dbReference type="InterPro" id="IPR001849">
    <property type="entry name" value="PH_domain"/>
</dbReference>
<keyword evidence="3 7" id="KW-0862">Zinc</keyword>
<evidence type="ECO:0000256" key="4">
    <source>
        <dbReference type="ARBA" id="ARBA00023043"/>
    </source>
</evidence>
<reference evidence="11" key="1">
    <citation type="submission" date="2019-06" db="EMBL/GenBank/DDBJ databases">
        <authorList>
            <consortium name="Wellcome Sanger Institute Data Sharing"/>
        </authorList>
    </citation>
    <scope>NUCLEOTIDE SEQUENCE [LARGE SCALE GENOMIC DNA]</scope>
</reference>
<evidence type="ECO:0000256" key="8">
    <source>
        <dbReference type="SAM" id="MobiDB-lite"/>
    </source>
</evidence>
<dbReference type="PROSITE" id="PS50003">
    <property type="entry name" value="PH_DOMAIN"/>
    <property type="match status" value="1"/>
</dbReference>
<comment type="domain">
    <text evidence="7">PH domain binds phospholipids including phosphatidic acid, phosphatidylinositol 3-phosphate, phosphatidylinositol 3,5-bisphosphate (PIP2) and phosphatidylinositol 3,4,5-trisphosphate (PIP3). May mediate protein binding to PIP2 or PIP3 containing membranes.</text>
</comment>
<keyword evidence="7" id="KW-0343">GTPase activation</keyword>
<dbReference type="SMART" id="SM00105">
    <property type="entry name" value="ArfGap"/>
    <property type="match status" value="1"/>
</dbReference>
<dbReference type="PANTHER" id="PTHR23180:SF402">
    <property type="entry name" value="ARF-GAP WITH COILED-COIL, ANK REPEAT AND PH DOMAIN-CONTAINING PROTEIN"/>
    <property type="match status" value="1"/>
</dbReference>
<feature type="region of interest" description="Disordered" evidence="8">
    <location>
        <begin position="327"/>
        <end position="369"/>
    </location>
</feature>
<dbReference type="InterPro" id="IPR002110">
    <property type="entry name" value="Ankyrin_rpt"/>
</dbReference>
<dbReference type="CDD" id="cd13250">
    <property type="entry name" value="PH_ACAP"/>
    <property type="match status" value="1"/>
</dbReference>
<sequence>MKLCSKMVEAGQAYNSANQLFLAGLAEFSMYHRKDGAMMNCLNQFNQGLKEMINFHTMLFDQTQRAISQQLTNLFTQFLPQLAETRREFVRIGDDLETAAQKNAQISRHKATDAERASHLLLATRKCYQHFALDYCLQLNTFKTQQKVDILNSVFSYFHAQYTFFHQGFDLLRDLEPTMKSMAAQLAQLSADCAAKRKDLENSHLLVQQRDASGEPVISLCPGNDDIIQGYLFKRSRRKSKTWKRCWFSIKDNQLLYTKSHKEEQMVLFEDLRLCAVKSVENIDRRFCLELLSVQKCCALQADSEELRQAWLSALQGSIDLAYRDRDTQHTQPKEPPPALSSGGDVPPGPGPGSGPGPGPAPPRPPALAVALSGPGNLHCCDCGEEEPRWASVNLGITMCIECSGIHRSLGVHVSKVRSLTLDSWEAEQLKLLCILGNDAINRIYEARCSEEGGVKPSPDSPRPEKEAWIKEKYVEKRFVQDGSGSDRAQRGNATQSLYQAALLGDLVAMAAALAQGAEVSGSVAEEEGRTALIGAAVGGSLPACEFLLQNGANVNHRDLRGRGALHAAATAGHTGQVCLLLKRGANQYAVDETGQDPLAIAVETAHADIVTLLRMARMNEEMRDSEGFFGSMGDDETFQDIFRDFSDMASHDPEKLTRRQFSRGGGEE</sequence>
<evidence type="ECO:0000256" key="2">
    <source>
        <dbReference type="ARBA" id="ARBA00022771"/>
    </source>
</evidence>
<keyword evidence="2 6" id="KW-0863">Zinc-finger</keyword>
<proteinExistence type="predicted"/>
<dbReference type="Ensembl" id="ENSMMDT00005049267.1">
    <property type="protein sequence ID" value="ENSMMDP00005048317.1"/>
    <property type="gene ID" value="ENSMMDG00005021981.1"/>
</dbReference>
<keyword evidence="7" id="KW-0677">Repeat</keyword>
<comment type="subcellular location">
    <subcellularLocation>
        <location evidence="7">Endosome membrane</location>
        <topology evidence="7">Peripheral membrane protein</topology>
    </subcellularLocation>
</comment>
<dbReference type="SUPFAM" id="SSF57863">
    <property type="entry name" value="ArfGap/RecO-like zinc finger"/>
    <property type="match status" value="1"/>
</dbReference>
<dbReference type="Gene3D" id="2.30.29.30">
    <property type="entry name" value="Pleckstrin-homology domain (PH domain)/Phosphotyrosine-binding domain (PTB)"/>
    <property type="match status" value="1"/>
</dbReference>
<protein>
    <recommendedName>
        <fullName evidence="7">Arf-GAP with coiled-coil, ANK repeat and PH domain-containing protein</fullName>
        <shortName evidence="7">Cnt-b</shortName>
    </recommendedName>
    <alternativeName>
        <fullName evidence="7">Centaurin-beta</fullName>
    </alternativeName>
</protein>
<dbReference type="InterPro" id="IPR038508">
    <property type="entry name" value="ArfGAP_dom_sf"/>
</dbReference>
<comment type="function">
    <text evidence="7">GTPase-activating protein for the ADP ribosylation factor family.</text>
</comment>
<evidence type="ECO:0000313" key="11">
    <source>
        <dbReference type="Ensembl" id="ENSMMDP00005048317.1"/>
    </source>
</evidence>
<dbReference type="Pfam" id="PF00169">
    <property type="entry name" value="PH"/>
    <property type="match status" value="1"/>
</dbReference>
<dbReference type="SUPFAM" id="SSF50729">
    <property type="entry name" value="PH domain-like"/>
    <property type="match status" value="1"/>
</dbReference>
<dbReference type="GO" id="GO:0008270">
    <property type="term" value="F:zinc ion binding"/>
    <property type="evidence" value="ECO:0007669"/>
    <property type="project" value="UniProtKB-KW"/>
</dbReference>
<reference evidence="11" key="3">
    <citation type="submission" date="2025-09" db="UniProtKB">
        <authorList>
            <consortium name="Ensembl"/>
        </authorList>
    </citation>
    <scope>IDENTIFICATION</scope>
</reference>
<dbReference type="InterPro" id="IPR004148">
    <property type="entry name" value="BAR_dom"/>
</dbReference>
<evidence type="ECO:0000256" key="3">
    <source>
        <dbReference type="ARBA" id="ARBA00022833"/>
    </source>
</evidence>
<dbReference type="PROSITE" id="PS50088">
    <property type="entry name" value="ANK_REPEAT"/>
    <property type="match status" value="2"/>
</dbReference>
<dbReference type="SMART" id="SM00233">
    <property type="entry name" value="PH"/>
    <property type="match status" value="1"/>
</dbReference>
<dbReference type="PROSITE" id="PS50115">
    <property type="entry name" value="ARFGAP"/>
    <property type="match status" value="1"/>
</dbReference>
<evidence type="ECO:0000256" key="5">
    <source>
        <dbReference type="PROSITE-ProRule" id="PRU00023"/>
    </source>
</evidence>
<feature type="domain" description="PH" evidence="9">
    <location>
        <begin position="225"/>
        <end position="320"/>
    </location>
</feature>
<dbReference type="Gene3D" id="1.10.220.150">
    <property type="entry name" value="Arf GTPase activating protein"/>
    <property type="match status" value="1"/>
</dbReference>
<dbReference type="Pfam" id="PF01412">
    <property type="entry name" value="ArfGap"/>
    <property type="match status" value="1"/>
</dbReference>
<dbReference type="AlphaFoldDB" id="A0A668A4V6"/>
<evidence type="ECO:0000259" key="9">
    <source>
        <dbReference type="PROSITE" id="PS50003"/>
    </source>
</evidence>
<evidence type="ECO:0000256" key="6">
    <source>
        <dbReference type="PROSITE-ProRule" id="PRU00288"/>
    </source>
</evidence>
<dbReference type="PROSITE" id="PS50297">
    <property type="entry name" value="ANK_REP_REGION"/>
    <property type="match status" value="2"/>
</dbReference>
<accession>A0A668A4V6</accession>
<comment type="domain">
    <text evidence="7">The BAR domain mediates homodimerization, it can neither bind membrane nor impart curvature, but instead requires the neighboring PH domain to achieve these functions.</text>
</comment>
<dbReference type="InterPro" id="IPR037278">
    <property type="entry name" value="ARFGAP/RecO"/>
</dbReference>
<name>A0A668A4V6_9TELE</name>
<evidence type="ECO:0000313" key="12">
    <source>
        <dbReference type="Proteomes" id="UP000472263"/>
    </source>
</evidence>
<dbReference type="InterPro" id="IPR001164">
    <property type="entry name" value="ArfGAP_dom"/>
</dbReference>
<keyword evidence="7" id="KW-0967">Endosome</keyword>
<dbReference type="Pfam" id="PF16746">
    <property type="entry name" value="BAR_3"/>
    <property type="match status" value="1"/>
</dbReference>
<gene>
    <name evidence="11" type="primary">zgc:162872</name>
</gene>
<dbReference type="FunFam" id="2.30.29.30:FF:000384">
    <property type="entry name" value="Uncharacterized protein, isoform A"/>
    <property type="match status" value="1"/>
</dbReference>
<dbReference type="PANTHER" id="PTHR23180">
    <property type="entry name" value="CENTAURIN/ARF"/>
    <property type="match status" value="1"/>
</dbReference>